<dbReference type="KEGG" id="fgl:EM308_01140"/>
<dbReference type="EMBL" id="CP017479">
    <property type="protein sequence ID" value="AOW08227.1"/>
    <property type="molecule type" value="Genomic_DNA"/>
</dbReference>
<dbReference type="AlphaFoldDB" id="A0AAC9I2J9"/>
<sequence length="70" mass="8202">MFLWSLQKRKIKKLIHFFLNHIRYISPYKFVFECLQKCENISFLAPIEVEILVGRGSAHKIVADSGTNAY</sequence>
<organism evidence="1 2">
    <name type="scientific">Flavobacterium gilvum</name>
    <dbReference type="NCBI Taxonomy" id="1492737"/>
    <lineage>
        <taxon>Bacteria</taxon>
        <taxon>Pseudomonadati</taxon>
        <taxon>Bacteroidota</taxon>
        <taxon>Flavobacteriia</taxon>
        <taxon>Flavobacteriales</taxon>
        <taxon>Flavobacteriaceae</taxon>
        <taxon>Flavobacterium</taxon>
    </lineage>
</organism>
<dbReference type="Proteomes" id="UP000175968">
    <property type="component" value="Chromosome"/>
</dbReference>
<name>A0AAC9I2J9_9FLAO</name>
<keyword evidence="2" id="KW-1185">Reference proteome</keyword>
<reference evidence="1 2" key="1">
    <citation type="submission" date="2016-10" db="EMBL/GenBank/DDBJ databases">
        <title>Flavobacterium gilvum sp. nov., isolated from stream water.</title>
        <authorList>
            <person name="Shin S.-K."/>
            <person name="Cho Y.-J."/>
            <person name="Yi H."/>
        </authorList>
    </citation>
    <scope>NUCLEOTIDE SEQUENCE [LARGE SCALE GENOMIC DNA]</scope>
    <source>
        <strain evidence="1 2">EM1308</strain>
    </source>
</reference>
<protein>
    <submittedName>
        <fullName evidence="1">Uncharacterized protein</fullName>
    </submittedName>
</protein>
<proteinExistence type="predicted"/>
<evidence type="ECO:0000313" key="1">
    <source>
        <dbReference type="EMBL" id="AOW08227.1"/>
    </source>
</evidence>
<accession>A0AAC9I2J9</accession>
<gene>
    <name evidence="1" type="ORF">EM308_01140</name>
</gene>
<evidence type="ECO:0000313" key="2">
    <source>
        <dbReference type="Proteomes" id="UP000175968"/>
    </source>
</evidence>